<name>Q7X2M2_SPHEL</name>
<dbReference type="CDD" id="cd00761">
    <property type="entry name" value="Glyco_tranf_GTA_type"/>
    <property type="match status" value="1"/>
</dbReference>
<evidence type="ECO:0000313" key="5">
    <source>
        <dbReference type="EMBL" id="AAP57687.1"/>
    </source>
</evidence>
<keyword evidence="3 5" id="KW-0808">Transferase</keyword>
<dbReference type="Gene3D" id="3.90.550.10">
    <property type="entry name" value="Spore Coat Polysaccharide Biosynthesis Protein SpsA, Chain A"/>
    <property type="match status" value="1"/>
</dbReference>
<gene>
    <name evidence="5" type="primary">gelL</name>
</gene>
<dbReference type="EMBL" id="AY217008">
    <property type="protein sequence ID" value="AAP57687.1"/>
    <property type="molecule type" value="Genomic_DNA"/>
</dbReference>
<evidence type="ECO:0000256" key="2">
    <source>
        <dbReference type="ARBA" id="ARBA00022676"/>
    </source>
</evidence>
<dbReference type="GO" id="GO:0016757">
    <property type="term" value="F:glycosyltransferase activity"/>
    <property type="evidence" value="ECO:0007669"/>
    <property type="project" value="UniProtKB-KW"/>
</dbReference>
<dbReference type="InterPro" id="IPR001173">
    <property type="entry name" value="Glyco_trans_2-like"/>
</dbReference>
<dbReference type="Pfam" id="PF00535">
    <property type="entry name" value="Glycos_transf_2"/>
    <property type="match status" value="1"/>
</dbReference>
<evidence type="ECO:0000256" key="3">
    <source>
        <dbReference type="ARBA" id="ARBA00022679"/>
    </source>
</evidence>
<evidence type="ECO:0000256" key="1">
    <source>
        <dbReference type="ARBA" id="ARBA00006739"/>
    </source>
</evidence>
<dbReference type="SUPFAM" id="SSF53448">
    <property type="entry name" value="Nucleotide-diphospho-sugar transferases"/>
    <property type="match status" value="1"/>
</dbReference>
<comment type="similarity">
    <text evidence="1">Belongs to the glycosyltransferase 2 family.</text>
</comment>
<protein>
    <submittedName>
        <fullName evidence="5">Glucosyl transferase</fullName>
    </submittedName>
</protein>
<evidence type="ECO:0000259" key="4">
    <source>
        <dbReference type="Pfam" id="PF00535"/>
    </source>
</evidence>
<dbReference type="CAZy" id="GT2">
    <property type="family name" value="Glycosyltransferase Family 2"/>
</dbReference>
<dbReference type="AlphaFoldDB" id="Q7X2M2"/>
<reference evidence="5" key="1">
    <citation type="submission" date="2003-01" db="EMBL/GenBank/DDBJ databases">
        <title>Genes Required for Gellan Polysaccharide Biosynthesis in Sphingomonas elodea ATCC 31461.</title>
        <authorList>
            <person name="Harding N.E."/>
            <person name="Patel Y.N."/>
            <person name="Coleman R.J."/>
        </authorList>
    </citation>
    <scope>NUCLEOTIDE SEQUENCE</scope>
    <source>
        <strain evidence="5">ATCC 31461</strain>
    </source>
</reference>
<keyword evidence="2" id="KW-0328">Glycosyltransferase</keyword>
<dbReference type="PANTHER" id="PTHR43179">
    <property type="entry name" value="RHAMNOSYLTRANSFERASE WBBL"/>
    <property type="match status" value="1"/>
</dbReference>
<dbReference type="PANTHER" id="PTHR43179:SF12">
    <property type="entry name" value="GALACTOFURANOSYLTRANSFERASE GLFT2"/>
    <property type="match status" value="1"/>
</dbReference>
<accession>Q7X2M2</accession>
<organism evidence="5">
    <name type="scientific">Sphingomonas elodea</name>
    <dbReference type="NCBI Taxonomy" id="179878"/>
    <lineage>
        <taxon>Bacteria</taxon>
        <taxon>Pseudomonadati</taxon>
        <taxon>Pseudomonadota</taxon>
        <taxon>Alphaproteobacteria</taxon>
        <taxon>Sphingomonadales</taxon>
        <taxon>Sphingomonadaceae</taxon>
        <taxon>Sphingomonas</taxon>
    </lineage>
</organism>
<proteinExistence type="inferred from homology"/>
<feature type="domain" description="Glycosyltransferase 2-like" evidence="4">
    <location>
        <begin position="7"/>
        <end position="119"/>
    </location>
</feature>
<dbReference type="InterPro" id="IPR029044">
    <property type="entry name" value="Nucleotide-diphossugar_trans"/>
</dbReference>
<sequence length="288" mass="31177">MTGPRISVVIPHYNDLEGLTKCLESIDRQTIDRGSFEIIVGDNNSPCGIAAVEAVVAGRGRVVPVLEKGAGPARNGAAAAARGEVLAFTDSDCVVAPGWLAGGVAQVAPGRFVGGHMFVIKPEGPLSGAEALELAVAFDNEGYVRRAQYTVTANLFVMRADFERVGEFRTGVSEDMEWCHRAIAKGLTIDYAAQASVGHPPRRDWEALLVKTRRIQRELYLFYKERPQGRLRWLARSALQPALLPSDAAKILRTSTTQGARAKALLTACRLRFWKSGVGLLQLLGRPA</sequence>